<reference evidence="2 3" key="1">
    <citation type="submission" date="2016-02" db="EMBL/GenBank/DDBJ databases">
        <title>Genome analysis of coral dinoflagellate symbionts highlights evolutionary adaptations to a symbiotic lifestyle.</title>
        <authorList>
            <person name="Aranda M."/>
            <person name="Li Y."/>
            <person name="Liew Y.J."/>
            <person name="Baumgarten S."/>
            <person name="Simakov O."/>
            <person name="Wilson M."/>
            <person name="Piel J."/>
            <person name="Ashoor H."/>
            <person name="Bougouffa S."/>
            <person name="Bajic V.B."/>
            <person name="Ryu T."/>
            <person name="Ravasi T."/>
            <person name="Bayer T."/>
            <person name="Micklem G."/>
            <person name="Kim H."/>
            <person name="Bhak J."/>
            <person name="Lajeunesse T.C."/>
            <person name="Voolstra C.R."/>
        </authorList>
    </citation>
    <scope>NUCLEOTIDE SEQUENCE [LARGE SCALE GENOMIC DNA]</scope>
    <source>
        <strain evidence="2 3">CCMP2467</strain>
    </source>
</reference>
<dbReference type="EMBL" id="LSRX01000022">
    <property type="protein sequence ID" value="OLQ13833.1"/>
    <property type="molecule type" value="Genomic_DNA"/>
</dbReference>
<keyword evidence="1" id="KW-0812">Transmembrane</keyword>
<keyword evidence="3" id="KW-1185">Reference proteome</keyword>
<evidence type="ECO:0000256" key="1">
    <source>
        <dbReference type="SAM" id="Phobius"/>
    </source>
</evidence>
<gene>
    <name evidence="2" type="ORF">AK812_SmicGene2012</name>
</gene>
<feature type="transmembrane region" description="Helical" evidence="1">
    <location>
        <begin position="27"/>
        <end position="48"/>
    </location>
</feature>
<evidence type="ECO:0000313" key="3">
    <source>
        <dbReference type="Proteomes" id="UP000186817"/>
    </source>
</evidence>
<protein>
    <submittedName>
        <fullName evidence="2">Uncharacterized protein</fullName>
    </submittedName>
</protein>
<dbReference type="AlphaFoldDB" id="A0A1Q9F2F0"/>
<sequence>MGSIYVGVAIKERGGGFFANSASDTALLNWVAALATSVCGLDGLLIFGKLLMFCNHAMLASTDMESQSSNM</sequence>
<accession>A0A1Q9F2F0</accession>
<keyword evidence="1" id="KW-0472">Membrane</keyword>
<evidence type="ECO:0000313" key="2">
    <source>
        <dbReference type="EMBL" id="OLQ13833.1"/>
    </source>
</evidence>
<comment type="caution">
    <text evidence="2">The sequence shown here is derived from an EMBL/GenBank/DDBJ whole genome shotgun (WGS) entry which is preliminary data.</text>
</comment>
<proteinExistence type="predicted"/>
<dbReference type="Proteomes" id="UP000186817">
    <property type="component" value="Unassembled WGS sequence"/>
</dbReference>
<keyword evidence="1" id="KW-1133">Transmembrane helix</keyword>
<organism evidence="2 3">
    <name type="scientific">Symbiodinium microadriaticum</name>
    <name type="common">Dinoflagellate</name>
    <name type="synonym">Zooxanthella microadriatica</name>
    <dbReference type="NCBI Taxonomy" id="2951"/>
    <lineage>
        <taxon>Eukaryota</taxon>
        <taxon>Sar</taxon>
        <taxon>Alveolata</taxon>
        <taxon>Dinophyceae</taxon>
        <taxon>Suessiales</taxon>
        <taxon>Symbiodiniaceae</taxon>
        <taxon>Symbiodinium</taxon>
    </lineage>
</organism>
<name>A0A1Q9F2F0_SYMMI</name>